<keyword evidence="5" id="KW-1185">Reference proteome</keyword>
<comment type="similarity">
    <text evidence="1">Belongs to the DSD1 family.</text>
</comment>
<feature type="domain" description="D-serine dehydratase-like" evidence="3">
    <location>
        <begin position="259"/>
        <end position="366"/>
    </location>
</feature>
<dbReference type="SMART" id="SM01119">
    <property type="entry name" value="D-ser_dehydrat"/>
    <property type="match status" value="1"/>
</dbReference>
<organism evidence="4 5">
    <name type="scientific">Puniceibacterium antarcticum</name>
    <dbReference type="NCBI Taxonomy" id="1206336"/>
    <lineage>
        <taxon>Bacteria</taxon>
        <taxon>Pseudomonadati</taxon>
        <taxon>Pseudomonadota</taxon>
        <taxon>Alphaproteobacteria</taxon>
        <taxon>Rhodobacterales</taxon>
        <taxon>Paracoccaceae</taxon>
        <taxon>Puniceibacterium</taxon>
    </lineage>
</organism>
<dbReference type="Gene3D" id="3.20.20.10">
    <property type="entry name" value="Alanine racemase"/>
    <property type="match status" value="1"/>
</dbReference>
<sequence length="382" mass="39895">MTDLTAQLAHLQTPCLLLDEAKMARNVTRMQARAEQLGVTLRPHLKTSKSIEVARRTLTGGTGPATVSTLAEAEAFAAAGLRDILYAVGITPHKLGRVLALRASGCDLTILLDSLPQAEAVAAAARASGQAIPSFIEIDSDGHRGGLQAGDAALIEIGKLLEDSGAGLRGVLTHAGESYGVSGTQAHERFSEKERDATVSAAEALRAAGLPCPVVSVGSTPTAVAARDLTGVTELRAGVFAFFDLVMAGIGACSIDDIALSVLATVIGHQPERGWILIDAGWMAMSRDRGTAAQAVDQAYGLVCDAQGNLLEDLILLKTNQEHGIIARRDGAAGPLPDFPIGAQLRILPNHACATAAQFDRYHVLPAKGAAPLQEWPRFGGW</sequence>
<protein>
    <recommendedName>
        <fullName evidence="3">D-serine dehydratase-like domain-containing protein</fullName>
    </recommendedName>
</protein>
<dbReference type="PANTHER" id="PTHR28004:SF2">
    <property type="entry name" value="D-SERINE DEHYDRATASE"/>
    <property type="match status" value="1"/>
</dbReference>
<dbReference type="GO" id="GO:0008721">
    <property type="term" value="F:D-serine ammonia-lyase activity"/>
    <property type="evidence" value="ECO:0007669"/>
    <property type="project" value="TreeGrafter"/>
</dbReference>
<dbReference type="InterPro" id="IPR026956">
    <property type="entry name" value="D-ser_dehydrat-like_dom"/>
</dbReference>
<dbReference type="EMBL" id="AWWI01000170">
    <property type="protein sequence ID" value="PIL17170.1"/>
    <property type="molecule type" value="Genomic_DNA"/>
</dbReference>
<keyword evidence="2" id="KW-0456">Lyase</keyword>
<dbReference type="AlphaFoldDB" id="A0A2G8R6J5"/>
<dbReference type="RefSeq" id="WP_099913321.1">
    <property type="nucleotide sequence ID" value="NZ_AWWI01000170.1"/>
</dbReference>
<reference evidence="4 5" key="1">
    <citation type="submission" date="2013-09" db="EMBL/GenBank/DDBJ databases">
        <title>Genome sequencing of Phaeobacter antarcticus sp. nov. SM1211.</title>
        <authorList>
            <person name="Zhang X.-Y."/>
            <person name="Liu C."/>
            <person name="Chen X.-L."/>
            <person name="Xie B.-B."/>
            <person name="Qin Q.-L."/>
            <person name="Rong J.-C."/>
            <person name="Zhang Y.-Z."/>
        </authorList>
    </citation>
    <scope>NUCLEOTIDE SEQUENCE [LARGE SCALE GENOMIC DNA]</scope>
    <source>
        <strain evidence="4 5">SM1211</strain>
    </source>
</reference>
<gene>
    <name evidence="4" type="ORF">P775_24910</name>
</gene>
<dbReference type="GO" id="GO:0036088">
    <property type="term" value="P:D-serine catabolic process"/>
    <property type="evidence" value="ECO:0007669"/>
    <property type="project" value="TreeGrafter"/>
</dbReference>
<dbReference type="InterPro" id="IPR029066">
    <property type="entry name" value="PLP-binding_barrel"/>
</dbReference>
<evidence type="ECO:0000259" key="3">
    <source>
        <dbReference type="SMART" id="SM01119"/>
    </source>
</evidence>
<accession>A0A2G8R6J5</accession>
<dbReference type="OrthoDB" id="9772497at2"/>
<dbReference type="InterPro" id="IPR042208">
    <property type="entry name" value="D-ser_dehydrat-like_sf"/>
</dbReference>
<name>A0A2G8R6J5_9RHOB</name>
<evidence type="ECO:0000256" key="2">
    <source>
        <dbReference type="ARBA" id="ARBA00023239"/>
    </source>
</evidence>
<dbReference type="InterPro" id="IPR051466">
    <property type="entry name" value="D-amino_acid_metab_enzyme"/>
</dbReference>
<comment type="caution">
    <text evidence="4">The sequence shown here is derived from an EMBL/GenBank/DDBJ whole genome shotgun (WGS) entry which is preliminary data.</text>
</comment>
<proteinExistence type="inferred from homology"/>
<dbReference type="Gene3D" id="2.40.37.20">
    <property type="entry name" value="D-serine dehydratase-like domain"/>
    <property type="match status" value="1"/>
</dbReference>
<dbReference type="Pfam" id="PF14031">
    <property type="entry name" value="D-ser_dehydrat"/>
    <property type="match status" value="1"/>
</dbReference>
<dbReference type="PANTHER" id="PTHR28004">
    <property type="entry name" value="ZGC:162816-RELATED"/>
    <property type="match status" value="1"/>
</dbReference>
<dbReference type="Pfam" id="PF01168">
    <property type="entry name" value="Ala_racemase_N"/>
    <property type="match status" value="1"/>
</dbReference>
<evidence type="ECO:0000313" key="4">
    <source>
        <dbReference type="EMBL" id="PIL17170.1"/>
    </source>
</evidence>
<evidence type="ECO:0000256" key="1">
    <source>
        <dbReference type="ARBA" id="ARBA00005323"/>
    </source>
</evidence>
<dbReference type="SUPFAM" id="SSF51419">
    <property type="entry name" value="PLP-binding barrel"/>
    <property type="match status" value="1"/>
</dbReference>
<dbReference type="Proteomes" id="UP000231259">
    <property type="component" value="Unassembled WGS sequence"/>
</dbReference>
<dbReference type="InterPro" id="IPR001608">
    <property type="entry name" value="Ala_racemase_N"/>
</dbReference>
<evidence type="ECO:0000313" key="5">
    <source>
        <dbReference type="Proteomes" id="UP000231259"/>
    </source>
</evidence>